<evidence type="ECO:0000256" key="1">
    <source>
        <dbReference type="SAM" id="SignalP"/>
    </source>
</evidence>
<dbReference type="AlphaFoldDB" id="A0AAD5M9W8"/>
<evidence type="ECO:0000313" key="2">
    <source>
        <dbReference type="EMBL" id="KAJ0407366.1"/>
    </source>
</evidence>
<sequence>MGTARWARNALQAAALSSAAVVAVGESSERYDRARLARYASQNLRSTSDATAPQESQSQWLQRETPTFPYIVATSRGDNARVVLESTIGSASATHHWIDASTTAGVDALMQPPPASLDAFVQGIARAWTAAKRELHDGVPPEFRPAHDDLDHRLSILHGALQRRRDESEQPDDAEAATSPHSALVFVLCGFDHWTDATASQYLQWARRVTSEGLAHIVLPTTRSVTPSVVASWRELDDDLVAILLRVAARVVDDSSAESKLRALSQQLGLALTGLDDNDENADDDSHDLYALPTEANVIVDTTGNWWLDLASICETLDARGLSRIESAEERLALVQDVCAETVAAAEAELLECIGLFRAADSTEDQSEELISALDAWKCLEAVSGLGAQEKLLSPQELLQRADALGGAARRQGVSPVEALMPFNQRPHGEAKFFRFVEQGILQLQPQSDVEIGVVPCDAKALVAPCKVEMRPLMKNAFQKIWRDDTIFNRVLELERFADRRKIEEEITLYRAEIDERRIALAMAQREFALMEKRFPKAERAARKAELALLEVQIESHEVYLTRLRALLD</sequence>
<proteinExistence type="predicted"/>
<feature type="chain" id="PRO_5041903159" evidence="1">
    <location>
        <begin position="26"/>
        <end position="569"/>
    </location>
</feature>
<keyword evidence="1" id="KW-0732">Signal</keyword>
<gene>
    <name evidence="2" type="ORF">P43SY_004794</name>
</gene>
<keyword evidence="3" id="KW-1185">Reference proteome</keyword>
<organism evidence="2 3">
    <name type="scientific">Pythium insidiosum</name>
    <name type="common">Pythiosis disease agent</name>
    <dbReference type="NCBI Taxonomy" id="114742"/>
    <lineage>
        <taxon>Eukaryota</taxon>
        <taxon>Sar</taxon>
        <taxon>Stramenopiles</taxon>
        <taxon>Oomycota</taxon>
        <taxon>Peronosporomycetes</taxon>
        <taxon>Pythiales</taxon>
        <taxon>Pythiaceae</taxon>
        <taxon>Pythium</taxon>
    </lineage>
</organism>
<name>A0AAD5M9W8_PYTIN</name>
<comment type="caution">
    <text evidence="2">The sequence shown here is derived from an EMBL/GenBank/DDBJ whole genome shotgun (WGS) entry which is preliminary data.</text>
</comment>
<dbReference type="Proteomes" id="UP001209570">
    <property type="component" value="Unassembled WGS sequence"/>
</dbReference>
<protein>
    <submittedName>
        <fullName evidence="2">Uncharacterized protein</fullName>
    </submittedName>
</protein>
<dbReference type="EMBL" id="JAKCXM010000022">
    <property type="protein sequence ID" value="KAJ0407366.1"/>
    <property type="molecule type" value="Genomic_DNA"/>
</dbReference>
<evidence type="ECO:0000313" key="3">
    <source>
        <dbReference type="Proteomes" id="UP001209570"/>
    </source>
</evidence>
<reference evidence="2" key="1">
    <citation type="submission" date="2021-12" db="EMBL/GenBank/DDBJ databases">
        <title>Prjna785345.</title>
        <authorList>
            <person name="Rujirawat T."/>
            <person name="Krajaejun T."/>
        </authorList>
    </citation>
    <scope>NUCLEOTIDE SEQUENCE</scope>
    <source>
        <strain evidence="2">Pi057C3</strain>
    </source>
</reference>
<feature type="signal peptide" evidence="1">
    <location>
        <begin position="1"/>
        <end position="25"/>
    </location>
</feature>
<accession>A0AAD5M9W8</accession>